<evidence type="ECO:0000259" key="8">
    <source>
        <dbReference type="Pfam" id="PF02706"/>
    </source>
</evidence>
<gene>
    <name evidence="9" type="ordered locus">Awo_c20850</name>
</gene>
<organism evidence="9 10">
    <name type="scientific">Acetobacterium woodii (strain ATCC 29683 / DSM 1030 / JCM 2381 / KCTC 1655 / WB1)</name>
    <dbReference type="NCBI Taxonomy" id="931626"/>
    <lineage>
        <taxon>Bacteria</taxon>
        <taxon>Bacillati</taxon>
        <taxon>Bacillota</taxon>
        <taxon>Clostridia</taxon>
        <taxon>Eubacteriales</taxon>
        <taxon>Eubacteriaceae</taxon>
        <taxon>Acetobacterium</taxon>
    </lineage>
</organism>
<evidence type="ECO:0000256" key="5">
    <source>
        <dbReference type="ARBA" id="ARBA00022989"/>
    </source>
</evidence>
<evidence type="ECO:0000256" key="4">
    <source>
        <dbReference type="ARBA" id="ARBA00022692"/>
    </source>
</evidence>
<reference evidence="9 10" key="2">
    <citation type="journal article" date="2012" name="PLoS ONE">
        <title>An ancient pathway combining carbon dioxide fixation with the generation and utilization of a sodium ion gradient for ATP synthesis.</title>
        <authorList>
            <person name="Poehlein A."/>
            <person name="Schmidt S."/>
            <person name="Kaster A.K."/>
            <person name="Goenrich M."/>
            <person name="Vollmers J."/>
            <person name="Thurmer A."/>
            <person name="Bertsch J."/>
            <person name="Schuchmann K."/>
            <person name="Voigt B."/>
            <person name="Hecker M."/>
            <person name="Daniel R."/>
            <person name="Thauer R.K."/>
            <person name="Gottschalk G."/>
            <person name="Muller V."/>
        </authorList>
    </citation>
    <scope>NUCLEOTIDE SEQUENCE [LARGE SCALE GENOMIC DNA]</scope>
    <source>
        <strain evidence="10">ATCC 29683 / DSM 1030 / JCM 2381 / KCTC 1655 / WB1</strain>
    </source>
</reference>
<dbReference type="InterPro" id="IPR003856">
    <property type="entry name" value="LPS_length_determ_N"/>
</dbReference>
<evidence type="ECO:0000313" key="10">
    <source>
        <dbReference type="Proteomes" id="UP000007177"/>
    </source>
</evidence>
<dbReference type="InterPro" id="IPR050445">
    <property type="entry name" value="Bact_polysacc_biosynth/exp"/>
</dbReference>
<dbReference type="EMBL" id="CP002987">
    <property type="protein sequence ID" value="AFA48861.1"/>
    <property type="molecule type" value="Genomic_DNA"/>
</dbReference>
<keyword evidence="5 7" id="KW-1133">Transmembrane helix</keyword>
<evidence type="ECO:0000256" key="6">
    <source>
        <dbReference type="ARBA" id="ARBA00023136"/>
    </source>
</evidence>
<dbReference type="PANTHER" id="PTHR32309:SF13">
    <property type="entry name" value="FERRIC ENTEROBACTIN TRANSPORT PROTEIN FEPE"/>
    <property type="match status" value="1"/>
</dbReference>
<evidence type="ECO:0000256" key="7">
    <source>
        <dbReference type="SAM" id="Phobius"/>
    </source>
</evidence>
<evidence type="ECO:0000256" key="3">
    <source>
        <dbReference type="ARBA" id="ARBA00022475"/>
    </source>
</evidence>
<evidence type="ECO:0000256" key="2">
    <source>
        <dbReference type="ARBA" id="ARBA00006683"/>
    </source>
</evidence>
<keyword evidence="3" id="KW-1003">Cell membrane</keyword>
<keyword evidence="10" id="KW-1185">Reference proteome</keyword>
<dbReference type="Pfam" id="PF02706">
    <property type="entry name" value="Wzz"/>
    <property type="match status" value="1"/>
</dbReference>
<protein>
    <submittedName>
        <fullName evidence="9">Putative lipopolysaccharide biosynthesis protein</fullName>
    </submittedName>
</protein>
<reference evidence="10" key="1">
    <citation type="submission" date="2011-07" db="EMBL/GenBank/DDBJ databases">
        <title>Complete genome sequence of Acetobacterium woodii.</title>
        <authorList>
            <person name="Poehlein A."/>
            <person name="Schmidt S."/>
            <person name="Kaster A.-K."/>
            <person name="Goenrich M."/>
            <person name="Vollmers J."/>
            <person name="Thuermer A."/>
            <person name="Gottschalk G."/>
            <person name="Thauer R.K."/>
            <person name="Daniel R."/>
            <person name="Mueller V."/>
        </authorList>
    </citation>
    <scope>NUCLEOTIDE SEQUENCE [LARGE SCALE GENOMIC DNA]</scope>
    <source>
        <strain evidence="10">ATCC 29683 / DSM 1030 / JCM 2381 / KCTC 1655 / WB1</strain>
    </source>
</reference>
<keyword evidence="4 7" id="KW-0812">Transmembrane</keyword>
<dbReference type="OrthoDB" id="2360475at2"/>
<dbReference type="PANTHER" id="PTHR32309">
    <property type="entry name" value="TYROSINE-PROTEIN KINASE"/>
    <property type="match status" value="1"/>
</dbReference>
<dbReference type="GO" id="GO:0004713">
    <property type="term" value="F:protein tyrosine kinase activity"/>
    <property type="evidence" value="ECO:0007669"/>
    <property type="project" value="TreeGrafter"/>
</dbReference>
<evidence type="ECO:0000256" key="1">
    <source>
        <dbReference type="ARBA" id="ARBA00004651"/>
    </source>
</evidence>
<feature type="domain" description="Polysaccharide chain length determinant N-terminal" evidence="8">
    <location>
        <begin position="6"/>
        <end position="97"/>
    </location>
</feature>
<keyword evidence="6 7" id="KW-0472">Membrane</keyword>
<dbReference type="RefSeq" id="WP_014356461.1">
    <property type="nucleotide sequence ID" value="NC_016894.1"/>
</dbReference>
<dbReference type="Proteomes" id="UP000007177">
    <property type="component" value="Chromosome"/>
</dbReference>
<dbReference type="eggNOG" id="COG3944">
    <property type="taxonomic scope" value="Bacteria"/>
</dbReference>
<name>H6LKR9_ACEWD</name>
<dbReference type="KEGG" id="awo:Awo_c20850"/>
<comment type="subcellular location">
    <subcellularLocation>
        <location evidence="1">Cell membrane</location>
        <topology evidence="1">Multi-pass membrane protein</topology>
    </subcellularLocation>
</comment>
<dbReference type="STRING" id="931626.Awo_c20850"/>
<feature type="transmembrane region" description="Helical" evidence="7">
    <location>
        <begin position="20"/>
        <end position="39"/>
    </location>
</feature>
<sequence>MNKTGEVDLKELFRIVLKKWWLIILLTIVGFVGAYFGTAKLITPIYEAKTVLYIGRENSGLGTIDVSLGQLEADSQLIIDYKEIALTRLVIDAVVKNTGLNINDNESKNGITGKSSMTYTDFQKNTEIEAINNSRLFTVGFKDPDPEIAKKVSDELAKQLTIAVSQIVGVENIRILDQSTLPVKPISPNILINTIIGGLFGLLFSLFVILIMFLFNDTVKDEDDIKSLIDVSVLGSIPEFKGEAR</sequence>
<feature type="transmembrane region" description="Helical" evidence="7">
    <location>
        <begin position="190"/>
        <end position="215"/>
    </location>
</feature>
<evidence type="ECO:0000313" key="9">
    <source>
        <dbReference type="EMBL" id="AFA48861.1"/>
    </source>
</evidence>
<dbReference type="HOGENOM" id="CLU_082668_2_0_9"/>
<dbReference type="GO" id="GO:0005886">
    <property type="term" value="C:plasma membrane"/>
    <property type="evidence" value="ECO:0007669"/>
    <property type="project" value="UniProtKB-SubCell"/>
</dbReference>
<dbReference type="AlphaFoldDB" id="H6LKR9"/>
<proteinExistence type="inferred from homology"/>
<accession>H6LKR9</accession>
<comment type="similarity">
    <text evidence="2">Belongs to the CpsC/CapA family.</text>
</comment>